<proteinExistence type="inferred from homology"/>
<dbReference type="InterPro" id="IPR016938">
    <property type="entry name" value="UPF0317"/>
</dbReference>
<comment type="similarity">
    <text evidence="1 3">Belongs to the D-glutamate cyclase family.</text>
</comment>
<organism evidence="4 5">
    <name type="scientific">Saccharopolyspora spinosa</name>
    <dbReference type="NCBI Taxonomy" id="60894"/>
    <lineage>
        <taxon>Bacteria</taxon>
        <taxon>Bacillati</taxon>
        <taxon>Actinomycetota</taxon>
        <taxon>Actinomycetes</taxon>
        <taxon>Pseudonocardiales</taxon>
        <taxon>Pseudonocardiaceae</taxon>
        <taxon>Saccharopolyspora</taxon>
    </lineage>
</organism>
<dbReference type="InterPro" id="IPR038021">
    <property type="entry name" value="Putative_hydro-lyase"/>
</dbReference>
<evidence type="ECO:0000256" key="1">
    <source>
        <dbReference type="ARBA" id="ARBA00007896"/>
    </source>
</evidence>
<dbReference type="FunFam" id="3.30.2040.10:FF:000001">
    <property type="entry name" value="D-glutamate cyclase, mitochondrial"/>
    <property type="match status" value="1"/>
</dbReference>
<dbReference type="Gene3D" id="3.30.2040.10">
    <property type="entry name" value="PSTPO5379-like domain"/>
    <property type="match status" value="1"/>
</dbReference>
<dbReference type="PIRSF" id="PIRSF029755">
    <property type="entry name" value="UCP029755"/>
    <property type="match status" value="1"/>
</dbReference>
<evidence type="ECO:0000256" key="2">
    <source>
        <dbReference type="ARBA" id="ARBA00023239"/>
    </source>
</evidence>
<sequence length="262" mass="28985">MEFVDLQHAEPIEAWRANRANAWARPTSGICHGFVQANLVMLPQDDAFDFMRFAQRNPKPCPILEVTDAGDPEPKLTAPGADLRTDLPKYSVYREGALVEERSDVVDLWTDDMVAFLLGCSFSFEHLLLDAGLPIRHIDQGINGPVYLSNRECVPAGQFRGKLVVSMRPMPPDRVAEAVTITHAHPEVHGGPVHIGSPEKLGIDNVDEPDWGERVRMEPGDVPVFWACGVTPQQAAIEAKTELMITHSTGHMFVTGMRIDSE</sequence>
<evidence type="ECO:0000256" key="3">
    <source>
        <dbReference type="HAMAP-Rule" id="MF_01830"/>
    </source>
</evidence>
<dbReference type="PANTHER" id="PTHR32022:SF10">
    <property type="entry name" value="D-GLUTAMATE CYCLASE, MITOCHONDRIAL"/>
    <property type="match status" value="1"/>
</dbReference>
<name>A0A2N3Y6J9_SACSN</name>
<dbReference type="GO" id="GO:0016829">
    <property type="term" value="F:lyase activity"/>
    <property type="evidence" value="ECO:0007669"/>
    <property type="project" value="UniProtKB-KW"/>
</dbReference>
<dbReference type="EC" id="4.2.1.-" evidence="3"/>
<accession>A0A2N3Y6J9</accession>
<dbReference type="OrthoDB" id="149585at2"/>
<keyword evidence="2 3" id="KW-0456">Lyase</keyword>
<dbReference type="STRING" id="994479.GCA_000194155_03138"/>
<evidence type="ECO:0000313" key="4">
    <source>
        <dbReference type="EMBL" id="PKW18498.1"/>
    </source>
</evidence>
<comment type="caution">
    <text evidence="4">The sequence shown here is derived from an EMBL/GenBank/DDBJ whole genome shotgun (WGS) entry which is preliminary data.</text>
</comment>
<keyword evidence="5" id="KW-1185">Reference proteome</keyword>
<protein>
    <recommendedName>
        <fullName evidence="3">Putative hydro-lyase A8926_6589</fullName>
        <ecNumber evidence="3">4.2.1.-</ecNumber>
    </recommendedName>
</protein>
<dbReference type="RefSeq" id="WP_010696107.1">
    <property type="nucleotide sequence ID" value="NZ_CP171362.1"/>
</dbReference>
<dbReference type="Gene3D" id="3.40.1640.10">
    <property type="entry name" value="PSTPO5379-like"/>
    <property type="match status" value="1"/>
</dbReference>
<evidence type="ECO:0000313" key="5">
    <source>
        <dbReference type="Proteomes" id="UP000233786"/>
    </source>
</evidence>
<dbReference type="EMBL" id="PJNB01000001">
    <property type="protein sequence ID" value="PKW18498.1"/>
    <property type="molecule type" value="Genomic_DNA"/>
</dbReference>
<dbReference type="InterPro" id="IPR009906">
    <property type="entry name" value="D-Glu_cyclase"/>
</dbReference>
<gene>
    <name evidence="4" type="ORF">A8926_6589</name>
</gene>
<dbReference type="PANTHER" id="PTHR32022">
    <property type="entry name" value="D-GLUTAMATE CYCLASE, MITOCHONDRIAL"/>
    <property type="match status" value="1"/>
</dbReference>
<dbReference type="Pfam" id="PF07286">
    <property type="entry name" value="D-Glu_cyclase"/>
    <property type="match status" value="1"/>
</dbReference>
<reference evidence="4" key="1">
    <citation type="submission" date="2017-12" db="EMBL/GenBank/DDBJ databases">
        <title>Sequencing the genomes of 1000 Actinobacteria strains.</title>
        <authorList>
            <person name="Klenk H.-P."/>
        </authorList>
    </citation>
    <scope>NUCLEOTIDE SEQUENCE [LARGE SCALE GENOMIC DNA]</scope>
    <source>
        <strain evidence="4">DSM 44228</strain>
    </source>
</reference>
<dbReference type="Proteomes" id="UP000233786">
    <property type="component" value="Unassembled WGS sequence"/>
</dbReference>
<dbReference type="AlphaFoldDB" id="A0A2N3Y6J9"/>
<dbReference type="NCBIfam" id="NF003969">
    <property type="entry name" value="PRK05463.1"/>
    <property type="match status" value="1"/>
</dbReference>
<dbReference type="SUPFAM" id="SSF160920">
    <property type="entry name" value="PSTPO5379-like"/>
    <property type="match status" value="1"/>
</dbReference>
<dbReference type="HAMAP" id="MF_01830">
    <property type="entry name" value="Hydro_lyase"/>
    <property type="match status" value="1"/>
</dbReference>